<dbReference type="InterPro" id="IPR002048">
    <property type="entry name" value="EF_hand_dom"/>
</dbReference>
<dbReference type="SUPFAM" id="SSF47473">
    <property type="entry name" value="EF-hand"/>
    <property type="match status" value="1"/>
</dbReference>
<dbReference type="EMBL" id="ATMH01006828">
    <property type="protein sequence ID" value="EPY25129.1"/>
    <property type="molecule type" value="Genomic_DNA"/>
</dbReference>
<dbReference type="PROSITE" id="PS50222">
    <property type="entry name" value="EF_HAND_2"/>
    <property type="match status" value="1"/>
</dbReference>
<dbReference type="InterPro" id="IPR011992">
    <property type="entry name" value="EF-hand-dom_pair"/>
</dbReference>
<evidence type="ECO:0000313" key="2">
    <source>
        <dbReference type="EMBL" id="EPY25129.1"/>
    </source>
</evidence>
<gene>
    <name evidence="2" type="ORF">STCU_06828</name>
</gene>
<accession>S9U8P2</accession>
<dbReference type="Gene3D" id="1.10.238.10">
    <property type="entry name" value="EF-hand"/>
    <property type="match status" value="1"/>
</dbReference>
<sequence length="366" mass="41523">MDFSFEVYSFMCFQTCSHMFAFSLSLSLSPSLLFHCRRSTNMATPPTIEEDELHLVQVAYYSMDVDGKGLVTLAEILKTFNAVAHPRVREGNMAPSAATKRVEALFAECAREHNGYITFNEFLTFHKRLVNEAQLEKVMDVHQFIRDTVMAIWRLGELLLPTGVRPLFPAAQPPSGLYASTLMTFVWVDRDAAGEYVLRGVKDVVRPHFARGALPEEVQGFFAYPAELAEMQVQYLPSQLALQSWLDFVWEYEEGHFCGVEGVIAARLDLSVLPDGVRQFIMPHDVAVAKKCEFLKTQRPVNPMYKKSSDNYGYNVNEEVRKTHLWKAKSLEGKQYGLQYYGLVGKYFAKMRAPMSCTASTGMNLK</sequence>
<evidence type="ECO:0000313" key="3">
    <source>
        <dbReference type="Proteomes" id="UP000015354"/>
    </source>
</evidence>
<dbReference type="OrthoDB" id="444540at2759"/>
<name>S9U8P2_9TRYP</name>
<proteinExistence type="predicted"/>
<protein>
    <recommendedName>
        <fullName evidence="1">EF-hand domain-containing protein</fullName>
    </recommendedName>
</protein>
<dbReference type="GO" id="GO:0005509">
    <property type="term" value="F:calcium ion binding"/>
    <property type="evidence" value="ECO:0007669"/>
    <property type="project" value="InterPro"/>
</dbReference>
<reference evidence="2 3" key="1">
    <citation type="journal article" date="2013" name="PLoS ONE">
        <title>Predicting the Proteins of Angomonas deanei, Strigomonas culicis and Their Respective Endosymbionts Reveals New Aspects of the Trypanosomatidae Family.</title>
        <authorList>
            <person name="Motta M.C."/>
            <person name="Martins A.C."/>
            <person name="de Souza S.S."/>
            <person name="Catta-Preta C.M."/>
            <person name="Silva R."/>
            <person name="Klein C.C."/>
            <person name="de Almeida L.G."/>
            <person name="de Lima Cunha O."/>
            <person name="Ciapina L.P."/>
            <person name="Brocchi M."/>
            <person name="Colabardini A.C."/>
            <person name="de Araujo Lima B."/>
            <person name="Machado C.R."/>
            <person name="de Almeida Soares C.M."/>
            <person name="Probst C.M."/>
            <person name="de Menezes C.B."/>
            <person name="Thompson C.E."/>
            <person name="Bartholomeu D.C."/>
            <person name="Gradia D.F."/>
            <person name="Pavoni D.P."/>
            <person name="Grisard E.C."/>
            <person name="Fantinatti-Garboggini F."/>
            <person name="Marchini F.K."/>
            <person name="Rodrigues-Luiz G.F."/>
            <person name="Wagner G."/>
            <person name="Goldman G.H."/>
            <person name="Fietto J.L."/>
            <person name="Elias M.C."/>
            <person name="Goldman M.H."/>
            <person name="Sagot M.F."/>
            <person name="Pereira M."/>
            <person name="Stoco P.H."/>
            <person name="de Mendonca-Neto R.P."/>
            <person name="Teixeira S.M."/>
            <person name="Maciel T.E."/>
            <person name="de Oliveira Mendes T.A."/>
            <person name="Urmenyi T.P."/>
            <person name="de Souza W."/>
            <person name="Schenkman S."/>
            <person name="de Vasconcelos A.T."/>
        </authorList>
    </citation>
    <scope>NUCLEOTIDE SEQUENCE [LARGE SCALE GENOMIC DNA]</scope>
</reference>
<keyword evidence="3" id="KW-1185">Reference proteome</keyword>
<dbReference type="Proteomes" id="UP000015354">
    <property type="component" value="Unassembled WGS sequence"/>
</dbReference>
<evidence type="ECO:0000259" key="1">
    <source>
        <dbReference type="PROSITE" id="PS50222"/>
    </source>
</evidence>
<organism evidence="2 3">
    <name type="scientific">Strigomonas culicis</name>
    <dbReference type="NCBI Taxonomy" id="28005"/>
    <lineage>
        <taxon>Eukaryota</taxon>
        <taxon>Discoba</taxon>
        <taxon>Euglenozoa</taxon>
        <taxon>Kinetoplastea</taxon>
        <taxon>Metakinetoplastina</taxon>
        <taxon>Trypanosomatida</taxon>
        <taxon>Trypanosomatidae</taxon>
        <taxon>Strigomonadinae</taxon>
        <taxon>Strigomonas</taxon>
    </lineage>
</organism>
<dbReference type="AlphaFoldDB" id="S9U8P2"/>
<feature type="domain" description="EF-hand" evidence="1">
    <location>
        <begin position="97"/>
        <end position="132"/>
    </location>
</feature>
<comment type="caution">
    <text evidence="2">The sequence shown here is derived from an EMBL/GenBank/DDBJ whole genome shotgun (WGS) entry which is preliminary data.</text>
</comment>